<dbReference type="InterPro" id="IPR010977">
    <property type="entry name" value="Aromatic_deC"/>
</dbReference>
<evidence type="ECO:0000256" key="6">
    <source>
        <dbReference type="PIRSR" id="PIRSR602129-50"/>
    </source>
</evidence>
<protein>
    <submittedName>
        <fullName evidence="9">Uncharacterized protein</fullName>
    </submittedName>
</protein>
<dbReference type="AlphaFoldDB" id="A0AA39CVM7"/>
<evidence type="ECO:0000256" key="3">
    <source>
        <dbReference type="ARBA" id="ARBA00022793"/>
    </source>
</evidence>
<evidence type="ECO:0000256" key="4">
    <source>
        <dbReference type="ARBA" id="ARBA00022898"/>
    </source>
</evidence>
<dbReference type="InterPro" id="IPR015421">
    <property type="entry name" value="PyrdxlP-dep_Trfase_major"/>
</dbReference>
<proteinExistence type="inferred from homology"/>
<dbReference type="InterPro" id="IPR021115">
    <property type="entry name" value="Pyridoxal-P_BS"/>
</dbReference>
<dbReference type="PRINTS" id="PR00800">
    <property type="entry name" value="YHDCRBOXLASE"/>
</dbReference>
<dbReference type="Proteomes" id="UP001172681">
    <property type="component" value="Unassembled WGS sequence"/>
</dbReference>
<comment type="caution">
    <text evidence="9">The sequence shown here is derived from an EMBL/GenBank/DDBJ whole genome shotgun (WGS) entry which is preliminary data.</text>
</comment>
<keyword evidence="10" id="KW-1185">Reference proteome</keyword>
<evidence type="ECO:0000256" key="8">
    <source>
        <dbReference type="SAM" id="MobiDB-lite"/>
    </source>
</evidence>
<evidence type="ECO:0000256" key="7">
    <source>
        <dbReference type="RuleBase" id="RU000382"/>
    </source>
</evidence>
<evidence type="ECO:0000256" key="5">
    <source>
        <dbReference type="ARBA" id="ARBA00023239"/>
    </source>
</evidence>
<dbReference type="InterPro" id="IPR015422">
    <property type="entry name" value="PyrdxlP-dep_Trfase_small"/>
</dbReference>
<dbReference type="InterPro" id="IPR015424">
    <property type="entry name" value="PyrdxlP-dep_Trfase"/>
</dbReference>
<evidence type="ECO:0000256" key="1">
    <source>
        <dbReference type="ARBA" id="ARBA00001933"/>
    </source>
</evidence>
<dbReference type="SUPFAM" id="SSF53383">
    <property type="entry name" value="PLP-dependent transferases"/>
    <property type="match status" value="1"/>
</dbReference>
<evidence type="ECO:0000256" key="2">
    <source>
        <dbReference type="ARBA" id="ARBA00009533"/>
    </source>
</evidence>
<evidence type="ECO:0000313" key="9">
    <source>
        <dbReference type="EMBL" id="KAJ9629237.1"/>
    </source>
</evidence>
<dbReference type="InterPro" id="IPR002129">
    <property type="entry name" value="PyrdxlP-dep_de-COase"/>
</dbReference>
<comment type="similarity">
    <text evidence="2 7">Belongs to the group II decarboxylase family.</text>
</comment>
<dbReference type="Gene3D" id="3.90.1150.10">
    <property type="entry name" value="Aspartate Aminotransferase, domain 1"/>
    <property type="match status" value="1"/>
</dbReference>
<keyword evidence="3" id="KW-0210">Decarboxylase</keyword>
<sequence length="500" mass="55047">MVSSVHEGGAVDKMAGGSTTRSPRDLAFRILDQCLEERGKTDSSRGSIMDISDADVTTQIREDLAIPGRSPVDIDTLLDAARVVFKHGVRMDHPRFFGFIPSPASDASWLGEILNSAYNTHAGSWMQSSGPSAVEMQLLKWMASDIVGFPPPTAGGCFVSGGSMANLTALTVARDQKLPRFEDRPLAVIYLSQQTHSSVAKGLKVLGFHENQIRRVACDSSFRLDVGELQNAIAEDRKSNKIPFLVVGSCGTTNTGAIDPLTKLADLANKEGLWLHVDGAYGASALLSRSRRSLFEGLERCDSLSWDAHKWLFQTYGCGMVLVRDRKTLTSSFSVSAEYVQDAMETEETLPNFWNYGIELTRPARAMKLWFSLQLEGLDKIERDIEHGIRLAEVAEQALGDLPDWEVSSPAQLGILCFRYRPTQESEPADLDAVNQRISRTAIEENLAAPLTTRLKGALVLRICSIHPSLEEDEMRRVIRGLDRIARSQSLPASRNPSQV</sequence>
<dbReference type="GO" id="GO:0030170">
    <property type="term" value="F:pyridoxal phosphate binding"/>
    <property type="evidence" value="ECO:0007669"/>
    <property type="project" value="InterPro"/>
</dbReference>
<dbReference type="GO" id="GO:0016831">
    <property type="term" value="F:carboxy-lyase activity"/>
    <property type="evidence" value="ECO:0007669"/>
    <property type="project" value="UniProtKB-KW"/>
</dbReference>
<keyword evidence="4 6" id="KW-0663">Pyridoxal phosphate</keyword>
<dbReference type="Pfam" id="PF00282">
    <property type="entry name" value="Pyridoxal_deC"/>
    <property type="match status" value="1"/>
</dbReference>
<reference evidence="9" key="1">
    <citation type="submission" date="2022-10" db="EMBL/GenBank/DDBJ databases">
        <title>Culturing micro-colonial fungi from biological soil crusts in the Mojave desert and describing Neophaeococcomyces mojavensis, and introducing the new genera and species Taxawa tesnikishii.</title>
        <authorList>
            <person name="Kurbessoian T."/>
            <person name="Stajich J.E."/>
        </authorList>
    </citation>
    <scope>NUCLEOTIDE SEQUENCE</scope>
    <source>
        <strain evidence="9">TK_35</strain>
    </source>
</reference>
<gene>
    <name evidence="9" type="ORF">H2204_008877</name>
</gene>
<dbReference type="Gene3D" id="3.90.1150.170">
    <property type="match status" value="1"/>
</dbReference>
<accession>A0AA39CVM7</accession>
<dbReference type="GO" id="GO:0006520">
    <property type="term" value="P:amino acid metabolic process"/>
    <property type="evidence" value="ECO:0007669"/>
    <property type="project" value="InterPro"/>
</dbReference>
<keyword evidence="5 7" id="KW-0456">Lyase</keyword>
<dbReference type="EMBL" id="JAPDRN010000067">
    <property type="protein sequence ID" value="KAJ9629237.1"/>
    <property type="molecule type" value="Genomic_DNA"/>
</dbReference>
<dbReference type="GO" id="GO:0019752">
    <property type="term" value="P:carboxylic acid metabolic process"/>
    <property type="evidence" value="ECO:0007669"/>
    <property type="project" value="InterPro"/>
</dbReference>
<dbReference type="Gene3D" id="3.40.640.10">
    <property type="entry name" value="Type I PLP-dependent aspartate aminotransferase-like (Major domain)"/>
    <property type="match status" value="1"/>
</dbReference>
<evidence type="ECO:0000313" key="10">
    <source>
        <dbReference type="Proteomes" id="UP001172681"/>
    </source>
</evidence>
<dbReference type="PROSITE" id="PS00392">
    <property type="entry name" value="DDC_GAD_HDC_YDC"/>
    <property type="match status" value="1"/>
</dbReference>
<name>A0AA39CVM7_9EURO</name>
<dbReference type="PANTHER" id="PTHR11999:SF70">
    <property type="entry name" value="MIP05841P"/>
    <property type="match status" value="1"/>
</dbReference>
<organism evidence="9 10">
    <name type="scientific">Knufia peltigerae</name>
    <dbReference type="NCBI Taxonomy" id="1002370"/>
    <lineage>
        <taxon>Eukaryota</taxon>
        <taxon>Fungi</taxon>
        <taxon>Dikarya</taxon>
        <taxon>Ascomycota</taxon>
        <taxon>Pezizomycotina</taxon>
        <taxon>Eurotiomycetes</taxon>
        <taxon>Chaetothyriomycetidae</taxon>
        <taxon>Chaetothyriales</taxon>
        <taxon>Trichomeriaceae</taxon>
        <taxon>Knufia</taxon>
    </lineage>
</organism>
<comment type="cofactor">
    <cofactor evidence="1 6 7">
        <name>pyridoxal 5'-phosphate</name>
        <dbReference type="ChEBI" id="CHEBI:597326"/>
    </cofactor>
</comment>
<feature type="region of interest" description="Disordered" evidence="8">
    <location>
        <begin position="1"/>
        <end position="20"/>
    </location>
</feature>
<dbReference type="PANTHER" id="PTHR11999">
    <property type="entry name" value="GROUP II PYRIDOXAL-5-PHOSPHATE DECARBOXYLASE"/>
    <property type="match status" value="1"/>
</dbReference>
<feature type="modified residue" description="N6-(pyridoxal phosphate)lysine" evidence="6">
    <location>
        <position position="310"/>
    </location>
</feature>